<evidence type="ECO:0000313" key="2">
    <source>
        <dbReference type="Proteomes" id="UP000011529"/>
    </source>
</evidence>
<accession>M2AJW3</accession>
<dbReference type="EMBL" id="ANMO01000097">
    <property type="protein sequence ID" value="EMB17425.1"/>
    <property type="molecule type" value="Genomic_DNA"/>
</dbReference>
<reference evidence="1" key="1">
    <citation type="submission" date="2012-11" db="EMBL/GenBank/DDBJ databases">
        <title>Permanent draft genomes of Rhodopirellula europaea strain SH398 and 6C.</title>
        <authorList>
            <person name="Richter M."/>
            <person name="Richter-Heitmann T."/>
            <person name="Frank C."/>
            <person name="Harder J."/>
            <person name="Glockner F.O."/>
        </authorList>
    </citation>
    <scope>NUCLEOTIDE SEQUENCE</scope>
    <source>
        <strain evidence="1">6C</strain>
    </source>
</reference>
<keyword evidence="2" id="KW-1185">Reference proteome</keyword>
<name>M2AJW3_9BACT</name>
<comment type="caution">
    <text evidence="1">The sequence shown here is derived from an EMBL/GenBank/DDBJ whole genome shotgun (WGS) entry which is preliminary data.</text>
</comment>
<reference evidence="1" key="2">
    <citation type="journal article" date="2013" name="Mar. Genomics">
        <title>Expression of sulfatases in Rhodopirellula baltica and the diversity of sulfatases in the genus Rhodopirellula.</title>
        <authorList>
            <person name="Wegner C.E."/>
            <person name="Richter-Heitmann T."/>
            <person name="Klindworth A."/>
            <person name="Klockow C."/>
            <person name="Richter M."/>
            <person name="Achstetter T."/>
            <person name="Glockner F.O."/>
            <person name="Harder J."/>
        </authorList>
    </citation>
    <scope>NUCLEOTIDE SEQUENCE [LARGE SCALE GENOMIC DNA]</scope>
    <source>
        <strain evidence="1">6C</strain>
    </source>
</reference>
<dbReference type="PATRIC" id="fig|1263867.3.peg.2085"/>
<protein>
    <submittedName>
        <fullName evidence="1">Uncharacterized protein</fullName>
    </submittedName>
</protein>
<organism evidence="1 2">
    <name type="scientific">Rhodopirellula europaea 6C</name>
    <dbReference type="NCBI Taxonomy" id="1263867"/>
    <lineage>
        <taxon>Bacteria</taxon>
        <taxon>Pseudomonadati</taxon>
        <taxon>Planctomycetota</taxon>
        <taxon>Planctomycetia</taxon>
        <taxon>Pirellulales</taxon>
        <taxon>Pirellulaceae</taxon>
        <taxon>Rhodopirellula</taxon>
    </lineage>
</organism>
<dbReference type="Proteomes" id="UP000011529">
    <property type="component" value="Unassembled WGS sequence"/>
</dbReference>
<sequence>MVARNTRGGEETAIGDAISIHRLGWKTIDRSWASSDN</sequence>
<proteinExistence type="predicted"/>
<gene>
    <name evidence="1" type="ORF">RE6C_01963</name>
</gene>
<evidence type="ECO:0000313" key="1">
    <source>
        <dbReference type="EMBL" id="EMB17425.1"/>
    </source>
</evidence>
<dbReference type="AlphaFoldDB" id="M2AJW3"/>